<dbReference type="SUPFAM" id="SSF49265">
    <property type="entry name" value="Fibronectin type III"/>
    <property type="match status" value="1"/>
</dbReference>
<evidence type="ECO:0000256" key="12">
    <source>
        <dbReference type="ARBA" id="ARBA00056770"/>
    </source>
</evidence>
<evidence type="ECO:0000256" key="3">
    <source>
        <dbReference type="ARBA" id="ARBA00022475"/>
    </source>
</evidence>
<feature type="region of interest" description="Disordered" evidence="15">
    <location>
        <begin position="368"/>
        <end position="387"/>
    </location>
</feature>
<protein>
    <recommendedName>
        <fullName evidence="14">Interleukin-3 receptor subunit alpha</fullName>
    </recommendedName>
</protein>
<sequence>MALVWLMVFLTSVSGLLQMEEDPNLLIKNLRMEPGERRLTWDLHGNASEIMCFINSKLITKAIDNNRYCQFQVVPLCEVKNFTISLTKGPPFLMGIQYPLQEGNPGAAAQRLDCWVHDVDFLTCSWEVGREAPSDVQYRLYWQELRTHREQECPHYEMDDRGKHVRCRFNDVSRLPKQLQILVRGTSHGARIPCLDRSVELSEIERLSPPNITAMCNKSYSMMEWKASSHVNLRFEYELQIQKGSDPAYTEKLQENFFQIHNPGNYMARLKVKGFFRNTWSEWSAPQYFACDLGEDAQWPNWLLTTLVLLGTLLALGLAVVLCGRYSVLQKLFPPIPHMKDPITDNLEGSKLVAWEASRASREDCPVAESLDSGGGIQPATAGPLGPSLRPPEMGPIQIAANKSAGLLWQNKHVHPPVLKRKLAFHIQDAPALERFQNPQLAFLAQVPPKQCQDPTFSLEETFLLQ</sequence>
<dbReference type="Proteomes" id="UP000245340">
    <property type="component" value="Unplaced"/>
</dbReference>
<evidence type="ECO:0000256" key="11">
    <source>
        <dbReference type="ARBA" id="ARBA00023180"/>
    </source>
</evidence>
<comment type="subunit">
    <text evidence="13">Interacts with IL3. Heterodimer of an alpha and a beta subunit. The beta subunit is common to the IL3, IL5 and GM-CSF receptors.</text>
</comment>
<evidence type="ECO:0000313" key="20">
    <source>
        <dbReference type="Proteomes" id="UP000245340"/>
    </source>
</evidence>
<keyword evidence="9" id="KW-1015">Disulfide bond</keyword>
<dbReference type="AlphaFoldDB" id="A0A9B0GII3"/>
<evidence type="ECO:0000256" key="8">
    <source>
        <dbReference type="ARBA" id="ARBA00023136"/>
    </source>
</evidence>
<evidence type="ECO:0000256" key="4">
    <source>
        <dbReference type="ARBA" id="ARBA00022692"/>
    </source>
</evidence>
<evidence type="ECO:0000259" key="19">
    <source>
        <dbReference type="Pfam" id="PF18611"/>
    </source>
</evidence>
<comment type="subcellular location">
    <subcellularLocation>
        <location evidence="1">Cell membrane</location>
        <topology evidence="1">Single-pass type I membrane protein</topology>
    </subcellularLocation>
</comment>
<dbReference type="PANTHER" id="PTHR23037">
    <property type="entry name" value="CYTOKINE RECEPTOR"/>
    <property type="match status" value="1"/>
</dbReference>
<evidence type="ECO:0000256" key="7">
    <source>
        <dbReference type="ARBA" id="ARBA00022989"/>
    </source>
</evidence>
<accession>A0A9B0GII3</accession>
<evidence type="ECO:0000256" key="5">
    <source>
        <dbReference type="ARBA" id="ARBA00022729"/>
    </source>
</evidence>
<evidence type="ECO:0000256" key="10">
    <source>
        <dbReference type="ARBA" id="ARBA00023170"/>
    </source>
</evidence>
<keyword evidence="20" id="KW-1185">Reference proteome</keyword>
<dbReference type="Pfam" id="PF18611">
    <property type="entry name" value="IL3Ra_N"/>
    <property type="match status" value="1"/>
</dbReference>
<evidence type="ECO:0000256" key="16">
    <source>
        <dbReference type="SAM" id="Phobius"/>
    </source>
</evidence>
<dbReference type="InterPro" id="IPR040907">
    <property type="entry name" value="IL3Ra_N"/>
</dbReference>
<feature type="domain" description="Type I cytokine receptor cytokine-binding" evidence="18">
    <location>
        <begin position="112"/>
        <end position="204"/>
    </location>
</feature>
<dbReference type="InterPro" id="IPR015321">
    <property type="entry name" value="TypeI_recpt_CBD"/>
</dbReference>
<evidence type="ECO:0000256" key="6">
    <source>
        <dbReference type="ARBA" id="ARBA00022843"/>
    </source>
</evidence>
<dbReference type="PANTHER" id="PTHR23037:SF46">
    <property type="entry name" value="INTERLEUKIN 5 RECEPTOR SUBUNIT ALPHA"/>
    <property type="match status" value="1"/>
</dbReference>
<evidence type="ECO:0000313" key="21">
    <source>
        <dbReference type="RefSeq" id="XP_004400054.1"/>
    </source>
</evidence>
<comment type="similarity">
    <text evidence="2">Belongs to the type I cytokine receptor family. Type 5 subfamily.</text>
</comment>
<dbReference type="Gene3D" id="2.60.40.10">
    <property type="entry name" value="Immunoglobulins"/>
    <property type="match status" value="2"/>
</dbReference>
<keyword evidence="8 16" id="KW-0472">Membrane</keyword>
<feature type="transmembrane region" description="Helical" evidence="16">
    <location>
        <begin position="302"/>
        <end position="323"/>
    </location>
</feature>
<keyword evidence="10 21" id="KW-0675">Receptor</keyword>
<gene>
    <name evidence="21" type="primary">IL3RA</name>
</gene>
<dbReference type="GO" id="GO:0004912">
    <property type="term" value="F:interleukin-3 receptor activity"/>
    <property type="evidence" value="ECO:0007669"/>
    <property type="project" value="UniProtKB-ARBA"/>
</dbReference>
<dbReference type="FunFam" id="2.60.40.10:FF:002832">
    <property type="entry name" value="Interleukin-3 receptor subunit alpha"/>
    <property type="match status" value="1"/>
</dbReference>
<evidence type="ECO:0000256" key="15">
    <source>
        <dbReference type="SAM" id="MobiDB-lite"/>
    </source>
</evidence>
<evidence type="ECO:0000256" key="2">
    <source>
        <dbReference type="ARBA" id="ARBA00008159"/>
    </source>
</evidence>
<comment type="function">
    <text evidence="12">Cell surface receptor for IL3 expressed on hematopoietic progenitor cells, monocytes and B-lymphocytes that controls the production and differentiation of hematopoietic progenitor cells into lineage-restricted cells. Ligand stimulation rapidly induces hetrodimerization with IL3RB, phosphorylation and enzyme activity of effector proteins such as JAK2 and PI3K that play a role in signaling cell proliferation and differentiation. Activation of JAK2 leads to STAT5-mediated transcriptional program.</text>
</comment>
<evidence type="ECO:0000259" key="18">
    <source>
        <dbReference type="Pfam" id="PF09240"/>
    </source>
</evidence>
<keyword evidence="4 16" id="KW-0812">Transmembrane</keyword>
<dbReference type="InterPro" id="IPR003532">
    <property type="entry name" value="Short_hematopoietin_rcpt_2_CS"/>
</dbReference>
<organism evidence="20 21">
    <name type="scientific">Odobenus rosmarus divergens</name>
    <name type="common">Pacific walrus</name>
    <dbReference type="NCBI Taxonomy" id="9708"/>
    <lineage>
        <taxon>Eukaryota</taxon>
        <taxon>Metazoa</taxon>
        <taxon>Chordata</taxon>
        <taxon>Craniata</taxon>
        <taxon>Vertebrata</taxon>
        <taxon>Euteleostomi</taxon>
        <taxon>Mammalia</taxon>
        <taxon>Eutheria</taxon>
        <taxon>Laurasiatheria</taxon>
        <taxon>Carnivora</taxon>
        <taxon>Caniformia</taxon>
        <taxon>Pinnipedia</taxon>
        <taxon>Odobenidae</taxon>
        <taxon>Odobenus</taxon>
    </lineage>
</organism>
<dbReference type="RefSeq" id="XP_004400054.1">
    <property type="nucleotide sequence ID" value="XM_004399997.1"/>
</dbReference>
<evidence type="ECO:0000256" key="9">
    <source>
        <dbReference type="ARBA" id="ARBA00023157"/>
    </source>
</evidence>
<dbReference type="GO" id="GO:0009897">
    <property type="term" value="C:external side of plasma membrane"/>
    <property type="evidence" value="ECO:0007669"/>
    <property type="project" value="TreeGrafter"/>
</dbReference>
<dbReference type="Gene3D" id="2.60.40.3850">
    <property type="match status" value="1"/>
</dbReference>
<feature type="domain" description="IL-3 receptor alpha chain N-terminal" evidence="19">
    <location>
        <begin position="27"/>
        <end position="99"/>
    </location>
</feature>
<dbReference type="InterPro" id="IPR013783">
    <property type="entry name" value="Ig-like_fold"/>
</dbReference>
<evidence type="ECO:0000256" key="14">
    <source>
        <dbReference type="ARBA" id="ARBA00074205"/>
    </source>
</evidence>
<keyword evidence="3" id="KW-1003">Cell membrane</keyword>
<reference evidence="21" key="1">
    <citation type="submission" date="2025-08" db="UniProtKB">
        <authorList>
            <consortium name="RefSeq"/>
        </authorList>
    </citation>
    <scope>IDENTIFICATION</scope>
</reference>
<keyword evidence="7 16" id="KW-1133">Transmembrane helix</keyword>
<dbReference type="InterPro" id="IPR036116">
    <property type="entry name" value="FN3_sf"/>
</dbReference>
<feature type="chain" id="PRO_5038736357" description="Interleukin-3 receptor subunit alpha" evidence="17">
    <location>
        <begin position="16"/>
        <end position="466"/>
    </location>
</feature>
<evidence type="ECO:0000256" key="17">
    <source>
        <dbReference type="SAM" id="SignalP"/>
    </source>
</evidence>
<name>A0A9B0GII3_ODORO</name>
<dbReference type="PROSITE" id="PS01356">
    <property type="entry name" value="HEMATOPO_REC_S_F2"/>
    <property type="match status" value="1"/>
</dbReference>
<keyword evidence="11" id="KW-0325">Glycoprotein</keyword>
<keyword evidence="6" id="KW-0832">Ubl conjugation</keyword>
<feature type="signal peptide" evidence="17">
    <location>
        <begin position="1"/>
        <end position="15"/>
    </location>
</feature>
<evidence type="ECO:0000256" key="1">
    <source>
        <dbReference type="ARBA" id="ARBA00004251"/>
    </source>
</evidence>
<keyword evidence="5 17" id="KW-0732">Signal</keyword>
<evidence type="ECO:0000256" key="13">
    <source>
        <dbReference type="ARBA" id="ARBA00065508"/>
    </source>
</evidence>
<dbReference type="Pfam" id="PF09240">
    <property type="entry name" value="IL6Ra-bind"/>
    <property type="match status" value="1"/>
</dbReference>
<proteinExistence type="inferred from homology"/>